<protein>
    <recommendedName>
        <fullName evidence="1">Transposon Tn7 transposition protein TnsD C-terminal domain-containing protein</fullName>
    </recommendedName>
</protein>
<name>A0ABQ0ABR9_9GAMM</name>
<sequence length="166" mass="19350">MIRENPEYGAKKLRSLSGGAKVYAWLYRNDYAWLSVNKPRRIKSATTSRIDYKKWDESLVAKLKVIKNLASGLSMRPRLSKTHYIKQLDRSSSIEKKLHLLPNTKLWLKVNSESVESYQKFRILSAVKILSDNDIEVNRWRVLRKAGLNSKKISMSVSNYINLHLR</sequence>
<gene>
    <name evidence="2" type="ORF">NBRC116591_28180</name>
</gene>
<dbReference type="Proteomes" id="UP001465153">
    <property type="component" value="Unassembled WGS sequence"/>
</dbReference>
<comment type="caution">
    <text evidence="2">The sequence shown here is derived from an EMBL/GenBank/DDBJ whole genome shotgun (WGS) entry which is preliminary data.</text>
</comment>
<evidence type="ECO:0000313" key="3">
    <source>
        <dbReference type="Proteomes" id="UP001465153"/>
    </source>
</evidence>
<evidence type="ECO:0000313" key="2">
    <source>
        <dbReference type="EMBL" id="GAA6169007.1"/>
    </source>
</evidence>
<organism evidence="2 3">
    <name type="scientific">Sessilibacter corallicola</name>
    <dbReference type="NCBI Taxonomy" id="2904075"/>
    <lineage>
        <taxon>Bacteria</taxon>
        <taxon>Pseudomonadati</taxon>
        <taxon>Pseudomonadota</taxon>
        <taxon>Gammaproteobacteria</taxon>
        <taxon>Cellvibrionales</taxon>
        <taxon>Cellvibrionaceae</taxon>
        <taxon>Sessilibacter</taxon>
    </lineage>
</organism>
<dbReference type="InterPro" id="IPR032750">
    <property type="entry name" value="TnsD_C"/>
</dbReference>
<accession>A0ABQ0ABR9</accession>
<reference evidence="2 3" key="1">
    <citation type="submission" date="2024-04" db="EMBL/GenBank/DDBJ databases">
        <title>Draft genome sequence of Sessilibacter corallicola NBRC 116591.</title>
        <authorList>
            <person name="Miyakawa T."/>
            <person name="Kusuya Y."/>
            <person name="Miura T."/>
        </authorList>
    </citation>
    <scope>NUCLEOTIDE SEQUENCE [LARGE SCALE GENOMIC DNA]</scope>
    <source>
        <strain evidence="2 3">KU-00831-HH</strain>
    </source>
</reference>
<feature type="domain" description="Transposon Tn7 transposition protein TnsD C-terminal" evidence="1">
    <location>
        <begin position="1"/>
        <end position="105"/>
    </location>
</feature>
<proteinExistence type="predicted"/>
<dbReference type="EMBL" id="BAABWN010000009">
    <property type="protein sequence ID" value="GAA6169007.1"/>
    <property type="molecule type" value="Genomic_DNA"/>
</dbReference>
<keyword evidence="3" id="KW-1185">Reference proteome</keyword>
<dbReference type="Pfam" id="PF15978">
    <property type="entry name" value="TnsD"/>
    <property type="match status" value="1"/>
</dbReference>
<evidence type="ECO:0000259" key="1">
    <source>
        <dbReference type="Pfam" id="PF15978"/>
    </source>
</evidence>